<evidence type="ECO:0000259" key="7">
    <source>
        <dbReference type="SMART" id="SM00478"/>
    </source>
</evidence>
<dbReference type="Gene3D" id="1.10.1670.10">
    <property type="entry name" value="Helix-hairpin-Helix base-excision DNA repair enzymes (C-terminal)"/>
    <property type="match status" value="1"/>
</dbReference>
<dbReference type="Gene3D" id="1.10.340.30">
    <property type="entry name" value="Hypothetical protein, domain 2"/>
    <property type="match status" value="1"/>
</dbReference>
<dbReference type="GO" id="GO:0000703">
    <property type="term" value="F:oxidized pyrimidine nucleobase lesion DNA N-glycosylase activity"/>
    <property type="evidence" value="ECO:0007669"/>
    <property type="project" value="TreeGrafter"/>
</dbReference>
<dbReference type="CDD" id="cd00056">
    <property type="entry name" value="ENDO3c"/>
    <property type="match status" value="1"/>
</dbReference>
<proteinExistence type="inferred from homology"/>
<dbReference type="GO" id="GO:0006289">
    <property type="term" value="P:nucleotide-excision repair"/>
    <property type="evidence" value="ECO:0007669"/>
    <property type="project" value="TreeGrafter"/>
</dbReference>
<accession>A0A3B1BXC6</accession>
<keyword evidence="6" id="KW-0326">Glycosidase</keyword>
<evidence type="ECO:0000256" key="5">
    <source>
        <dbReference type="ARBA" id="ARBA00023239"/>
    </source>
</evidence>
<reference evidence="8" key="1">
    <citation type="submission" date="2018-06" db="EMBL/GenBank/DDBJ databases">
        <authorList>
            <person name="Zhirakovskaya E."/>
        </authorList>
    </citation>
    <scope>NUCLEOTIDE SEQUENCE</scope>
</reference>
<protein>
    <submittedName>
        <fullName evidence="8">Endonuclease III</fullName>
        <ecNumber evidence="8">4.2.99.18</ecNumber>
    </submittedName>
</protein>
<evidence type="ECO:0000256" key="2">
    <source>
        <dbReference type="ARBA" id="ARBA00022763"/>
    </source>
</evidence>
<evidence type="ECO:0000313" key="8">
    <source>
        <dbReference type="EMBL" id="VAX20452.1"/>
    </source>
</evidence>
<dbReference type="SUPFAM" id="SSF48150">
    <property type="entry name" value="DNA-glycosylase"/>
    <property type="match status" value="1"/>
</dbReference>
<gene>
    <name evidence="8" type="ORF">MNBD_NITROSPINAE01-257</name>
</gene>
<dbReference type="EC" id="4.2.99.18" evidence="8"/>
<dbReference type="PANTHER" id="PTHR43286">
    <property type="entry name" value="ENDONUCLEASE III-LIKE PROTEIN 1"/>
    <property type="match status" value="1"/>
</dbReference>
<keyword evidence="3" id="KW-0378">Hydrolase</keyword>
<feature type="domain" description="HhH-GPD" evidence="7">
    <location>
        <begin position="46"/>
        <end position="193"/>
    </location>
</feature>
<dbReference type="PIRSF" id="PIRSF001435">
    <property type="entry name" value="Nth"/>
    <property type="match status" value="1"/>
</dbReference>
<dbReference type="PANTHER" id="PTHR43286:SF1">
    <property type="entry name" value="ENDONUCLEASE III-LIKE PROTEIN 1"/>
    <property type="match status" value="1"/>
</dbReference>
<dbReference type="EMBL" id="UOGC01000105">
    <property type="protein sequence ID" value="VAX20452.1"/>
    <property type="molecule type" value="Genomic_DNA"/>
</dbReference>
<evidence type="ECO:0000256" key="1">
    <source>
        <dbReference type="ARBA" id="ARBA00008343"/>
    </source>
</evidence>
<sequence length="220" mass="24892">MPNKFDIDKAVKLLRKEVVKWKTPIVTKYSKTKKRPAFKVLVSCLLSLRTRDEQTAEASKRLFAIADTPAKIAALPADKIEKLIYPVGFYRTKAKSIKEACKTIVEKYHGKTPDTIEELLTLKGAGRKTANLVVTLGFNKPGICVDTHVHRISNIWGYVETKTPEKTEFALREKLPTQYWIEYNDLLVTLGQNQCKPTSPICSTCLLNEICPQKGVLRSR</sequence>
<organism evidence="8">
    <name type="scientific">hydrothermal vent metagenome</name>
    <dbReference type="NCBI Taxonomy" id="652676"/>
    <lineage>
        <taxon>unclassified sequences</taxon>
        <taxon>metagenomes</taxon>
        <taxon>ecological metagenomes</taxon>
    </lineage>
</organism>
<dbReference type="Pfam" id="PF00730">
    <property type="entry name" value="HhH-GPD"/>
    <property type="match status" value="1"/>
</dbReference>
<dbReference type="AlphaFoldDB" id="A0A3B1BXC6"/>
<dbReference type="SMART" id="SM00478">
    <property type="entry name" value="ENDO3c"/>
    <property type="match status" value="1"/>
</dbReference>
<dbReference type="GO" id="GO:0140078">
    <property type="term" value="F:class I DNA-(apurinic or apyrimidinic site) endonuclease activity"/>
    <property type="evidence" value="ECO:0007669"/>
    <property type="project" value="UniProtKB-EC"/>
</dbReference>
<keyword evidence="8" id="KW-0255">Endonuclease</keyword>
<keyword evidence="4" id="KW-0234">DNA repair</keyword>
<dbReference type="FunFam" id="1.10.340.30:FF:000001">
    <property type="entry name" value="Endonuclease III"/>
    <property type="match status" value="1"/>
</dbReference>
<keyword evidence="5 8" id="KW-0456">Lyase</keyword>
<keyword evidence="2" id="KW-0227">DNA damage</keyword>
<evidence type="ECO:0000256" key="6">
    <source>
        <dbReference type="ARBA" id="ARBA00023295"/>
    </source>
</evidence>
<name>A0A3B1BXC6_9ZZZZ</name>
<keyword evidence="8" id="KW-0540">Nuclease</keyword>
<comment type="similarity">
    <text evidence="1">Belongs to the Nth/MutY family.</text>
</comment>
<evidence type="ECO:0000256" key="4">
    <source>
        <dbReference type="ARBA" id="ARBA00023204"/>
    </source>
</evidence>
<dbReference type="GO" id="GO:0006285">
    <property type="term" value="P:base-excision repair, AP site formation"/>
    <property type="evidence" value="ECO:0007669"/>
    <property type="project" value="TreeGrafter"/>
</dbReference>
<dbReference type="InterPro" id="IPR011257">
    <property type="entry name" value="DNA_glycosylase"/>
</dbReference>
<evidence type="ECO:0000256" key="3">
    <source>
        <dbReference type="ARBA" id="ARBA00022801"/>
    </source>
</evidence>
<dbReference type="InterPro" id="IPR023170">
    <property type="entry name" value="HhH_base_excis_C"/>
</dbReference>
<dbReference type="InterPro" id="IPR003265">
    <property type="entry name" value="HhH-GPD_domain"/>
</dbReference>